<dbReference type="Proteomes" id="UP000284842">
    <property type="component" value="Unassembled WGS sequence"/>
</dbReference>
<evidence type="ECO:0000313" key="3">
    <source>
        <dbReference type="Proteomes" id="UP000284842"/>
    </source>
</evidence>
<dbReference type="AlphaFoldDB" id="A0A409YGB3"/>
<evidence type="ECO:0000313" key="2">
    <source>
        <dbReference type="EMBL" id="PPR02059.1"/>
    </source>
</evidence>
<comment type="caution">
    <text evidence="2">The sequence shown here is derived from an EMBL/GenBank/DDBJ whole genome shotgun (WGS) entry which is preliminary data.</text>
</comment>
<dbReference type="InterPro" id="IPR051606">
    <property type="entry name" value="Polyketide_Oxido-like"/>
</dbReference>
<dbReference type="GO" id="GO:0004074">
    <property type="term" value="F:biliverdin reductase [NAD(P)H] activity"/>
    <property type="evidence" value="ECO:0007669"/>
    <property type="project" value="TreeGrafter"/>
</dbReference>
<dbReference type="STRING" id="181874.A0A409YGB3"/>
<comment type="similarity">
    <text evidence="1">Belongs to the avfA family.</text>
</comment>
<evidence type="ECO:0008006" key="4">
    <source>
        <dbReference type="Google" id="ProtNLM"/>
    </source>
</evidence>
<sequence length="265" mass="29067">MSNNLNIVVIGGSRNIGYWTSLQFLKNTPSTVTFLLRNPSVFDEDSEIQTYVKSGQARLVKGDALSPEDMKNLWSEATKERPIDVILFTVGFTGNPKFHPLKGFLINPANLVTQALLNVLCTVPQTPALPKVVTLSTLGVTSTSRSASPLLLKPLYGYLIAPAMDDKLGMERVIAHCAGWEWNLKDGEPSDEIMGADWRNPALLTDGECLADGESTKQSGKKPYRAVVGDVAGYTVSRKDVAHFVYEILTEKWQEFGGKQVGISY</sequence>
<dbReference type="SUPFAM" id="SSF51735">
    <property type="entry name" value="NAD(P)-binding Rossmann-fold domains"/>
    <property type="match status" value="1"/>
</dbReference>
<gene>
    <name evidence="2" type="ORF">CVT24_011158</name>
</gene>
<protein>
    <recommendedName>
        <fullName evidence="4">NAD(P)-binding domain-containing protein</fullName>
    </recommendedName>
</protein>
<proteinExistence type="inferred from homology"/>
<dbReference type="OrthoDB" id="63935at2759"/>
<reference evidence="2 3" key="1">
    <citation type="journal article" date="2018" name="Evol. Lett.">
        <title>Horizontal gene cluster transfer increased hallucinogenic mushroom diversity.</title>
        <authorList>
            <person name="Reynolds H.T."/>
            <person name="Vijayakumar V."/>
            <person name="Gluck-Thaler E."/>
            <person name="Korotkin H.B."/>
            <person name="Matheny P.B."/>
            <person name="Slot J.C."/>
        </authorList>
    </citation>
    <scope>NUCLEOTIDE SEQUENCE [LARGE SCALE GENOMIC DNA]</scope>
    <source>
        <strain evidence="2 3">2629</strain>
    </source>
</reference>
<organism evidence="2 3">
    <name type="scientific">Panaeolus cyanescens</name>
    <dbReference type="NCBI Taxonomy" id="181874"/>
    <lineage>
        <taxon>Eukaryota</taxon>
        <taxon>Fungi</taxon>
        <taxon>Dikarya</taxon>
        <taxon>Basidiomycota</taxon>
        <taxon>Agaricomycotina</taxon>
        <taxon>Agaricomycetes</taxon>
        <taxon>Agaricomycetidae</taxon>
        <taxon>Agaricales</taxon>
        <taxon>Agaricineae</taxon>
        <taxon>Galeropsidaceae</taxon>
        <taxon>Panaeolus</taxon>
    </lineage>
</organism>
<dbReference type="GO" id="GO:0042602">
    <property type="term" value="F:riboflavin reductase (NADPH) activity"/>
    <property type="evidence" value="ECO:0007669"/>
    <property type="project" value="TreeGrafter"/>
</dbReference>
<dbReference type="Gene3D" id="3.40.50.720">
    <property type="entry name" value="NAD(P)-binding Rossmann-like Domain"/>
    <property type="match status" value="1"/>
</dbReference>
<dbReference type="PANTHER" id="PTHR43355:SF2">
    <property type="entry name" value="FLAVIN REDUCTASE (NADPH)"/>
    <property type="match status" value="1"/>
</dbReference>
<dbReference type="PANTHER" id="PTHR43355">
    <property type="entry name" value="FLAVIN REDUCTASE (NADPH)"/>
    <property type="match status" value="1"/>
</dbReference>
<dbReference type="EMBL" id="NHTK01001192">
    <property type="protein sequence ID" value="PPR02059.1"/>
    <property type="molecule type" value="Genomic_DNA"/>
</dbReference>
<keyword evidence="3" id="KW-1185">Reference proteome</keyword>
<accession>A0A409YGB3</accession>
<dbReference type="InterPro" id="IPR036291">
    <property type="entry name" value="NAD(P)-bd_dom_sf"/>
</dbReference>
<dbReference type="InParanoid" id="A0A409YGB3"/>
<name>A0A409YGB3_9AGAR</name>
<evidence type="ECO:0000256" key="1">
    <source>
        <dbReference type="ARBA" id="ARBA00038376"/>
    </source>
</evidence>